<dbReference type="PANTHER" id="PTHR30561:SF9">
    <property type="entry name" value="4-AMINO-4-DEOXY-L-ARABINOSE-PHOSPHOUNDECAPRENOL FLIPPASE SUBUNIT ARNF-RELATED"/>
    <property type="match status" value="1"/>
</dbReference>
<evidence type="ECO:0000256" key="6">
    <source>
        <dbReference type="ARBA" id="ARBA00022692"/>
    </source>
</evidence>
<evidence type="ECO:0000256" key="11">
    <source>
        <dbReference type="SAM" id="Phobius"/>
    </source>
</evidence>
<dbReference type="Proteomes" id="UP000244173">
    <property type="component" value="Chromosome"/>
</dbReference>
<organism evidence="13 14">
    <name type="scientific">Microvirgula aerodenitrificans</name>
    <dbReference type="NCBI Taxonomy" id="57480"/>
    <lineage>
        <taxon>Bacteria</taxon>
        <taxon>Pseudomonadati</taxon>
        <taxon>Pseudomonadota</taxon>
        <taxon>Betaproteobacteria</taxon>
        <taxon>Neisseriales</taxon>
        <taxon>Aquaspirillaceae</taxon>
        <taxon>Microvirgula</taxon>
    </lineage>
</organism>
<gene>
    <name evidence="13" type="ORF">DAI18_14065</name>
</gene>
<name>A0A2S0PCI4_9NEIS</name>
<dbReference type="GO" id="GO:0005886">
    <property type="term" value="C:plasma membrane"/>
    <property type="evidence" value="ECO:0007669"/>
    <property type="project" value="UniProtKB-SubCell"/>
</dbReference>
<dbReference type="Gene3D" id="1.10.3730.20">
    <property type="match status" value="1"/>
</dbReference>
<evidence type="ECO:0000256" key="2">
    <source>
        <dbReference type="ARBA" id="ARBA00022475"/>
    </source>
</evidence>
<keyword evidence="8 11" id="KW-1133">Transmembrane helix</keyword>
<evidence type="ECO:0000256" key="10">
    <source>
        <dbReference type="ARBA" id="ARBA00023136"/>
    </source>
</evidence>
<evidence type="ECO:0000256" key="4">
    <source>
        <dbReference type="ARBA" id="ARBA00022519"/>
    </source>
</evidence>
<dbReference type="GO" id="GO:0022857">
    <property type="term" value="F:transmembrane transporter activity"/>
    <property type="evidence" value="ECO:0007669"/>
    <property type="project" value="InterPro"/>
</dbReference>
<keyword evidence="5" id="KW-0441">Lipid A biosynthesis</keyword>
<feature type="domain" description="EamA" evidence="12">
    <location>
        <begin position="25"/>
        <end position="139"/>
    </location>
</feature>
<dbReference type="AlphaFoldDB" id="A0A2S0PCI4"/>
<feature type="transmembrane region" description="Helical" evidence="11">
    <location>
        <begin position="71"/>
        <end position="89"/>
    </location>
</feature>
<evidence type="ECO:0000313" key="14">
    <source>
        <dbReference type="Proteomes" id="UP000244173"/>
    </source>
</evidence>
<sequence>MPAACSSSNPPSGQWSQLVKPLEFLLILIGVLLNAGAQLLLKAGVRQIGHFEFTAANVWPIGLSLAGNPPILAGLGCYVISVGVWIMALSRVDVSIAYPMLSIGYVVNALLAWWLFGEAVTVMRLMGIAIIIVGVLVVARS</sequence>
<dbReference type="GO" id="GO:0009245">
    <property type="term" value="P:lipid A biosynthetic process"/>
    <property type="evidence" value="ECO:0007669"/>
    <property type="project" value="UniProtKB-KW"/>
</dbReference>
<dbReference type="GO" id="GO:0016740">
    <property type="term" value="F:transferase activity"/>
    <property type="evidence" value="ECO:0007669"/>
    <property type="project" value="UniProtKB-KW"/>
</dbReference>
<keyword evidence="14" id="KW-1185">Reference proteome</keyword>
<dbReference type="InterPro" id="IPR000620">
    <property type="entry name" value="EamA_dom"/>
</dbReference>
<evidence type="ECO:0000256" key="5">
    <source>
        <dbReference type="ARBA" id="ARBA00022556"/>
    </source>
</evidence>
<dbReference type="InterPro" id="IPR000390">
    <property type="entry name" value="Small_drug/metabolite_transptr"/>
</dbReference>
<evidence type="ECO:0000256" key="3">
    <source>
        <dbReference type="ARBA" id="ARBA00022516"/>
    </source>
</evidence>
<evidence type="ECO:0000256" key="9">
    <source>
        <dbReference type="ARBA" id="ARBA00023098"/>
    </source>
</evidence>
<dbReference type="GO" id="GO:0009103">
    <property type="term" value="P:lipopolysaccharide biosynthetic process"/>
    <property type="evidence" value="ECO:0007669"/>
    <property type="project" value="UniProtKB-KW"/>
</dbReference>
<keyword evidence="9" id="KW-0443">Lipid metabolism</keyword>
<protein>
    <submittedName>
        <fullName evidence="13">4-amino-4-deoxy-L-arabinose transferase</fullName>
    </submittedName>
</protein>
<evidence type="ECO:0000256" key="7">
    <source>
        <dbReference type="ARBA" id="ARBA00022985"/>
    </source>
</evidence>
<keyword evidence="7" id="KW-0448">Lipopolysaccharide biosynthesis</keyword>
<keyword evidence="2" id="KW-1003">Cell membrane</keyword>
<evidence type="ECO:0000256" key="8">
    <source>
        <dbReference type="ARBA" id="ARBA00022989"/>
    </source>
</evidence>
<dbReference type="SUPFAM" id="SSF103481">
    <property type="entry name" value="Multidrug resistance efflux transporter EmrE"/>
    <property type="match status" value="1"/>
</dbReference>
<proteinExistence type="predicted"/>
<feature type="transmembrane region" description="Helical" evidence="11">
    <location>
        <begin position="122"/>
        <end position="139"/>
    </location>
</feature>
<dbReference type="KEGG" id="maer:DAI18_14065"/>
<feature type="transmembrane region" description="Helical" evidence="11">
    <location>
        <begin position="24"/>
        <end position="41"/>
    </location>
</feature>
<keyword evidence="10 11" id="KW-0472">Membrane</keyword>
<dbReference type="OrthoDB" id="5460103at2"/>
<evidence type="ECO:0000313" key="13">
    <source>
        <dbReference type="EMBL" id="AVY95042.1"/>
    </source>
</evidence>
<evidence type="ECO:0000259" key="12">
    <source>
        <dbReference type="Pfam" id="PF00892"/>
    </source>
</evidence>
<reference evidence="13 14" key="1">
    <citation type="submission" date="2018-04" db="EMBL/GenBank/DDBJ databases">
        <title>Denitrifier Microvirgula.</title>
        <authorList>
            <person name="Anderson E."/>
            <person name="Jang J."/>
            <person name="Ishii S."/>
        </authorList>
    </citation>
    <scope>NUCLEOTIDE SEQUENCE [LARGE SCALE GENOMIC DNA]</scope>
    <source>
        <strain evidence="13 14">BE2.4</strain>
    </source>
</reference>
<dbReference type="Pfam" id="PF00892">
    <property type="entry name" value="EamA"/>
    <property type="match status" value="1"/>
</dbReference>
<evidence type="ECO:0000256" key="1">
    <source>
        <dbReference type="ARBA" id="ARBA00004651"/>
    </source>
</evidence>
<accession>A0A2S0PCI4</accession>
<comment type="subcellular location">
    <subcellularLocation>
        <location evidence="1">Cell membrane</location>
        <topology evidence="1">Multi-pass membrane protein</topology>
    </subcellularLocation>
</comment>
<feature type="transmembrane region" description="Helical" evidence="11">
    <location>
        <begin position="96"/>
        <end position="116"/>
    </location>
</feature>
<dbReference type="EMBL" id="CP028519">
    <property type="protein sequence ID" value="AVY95042.1"/>
    <property type="molecule type" value="Genomic_DNA"/>
</dbReference>
<keyword evidence="3" id="KW-0444">Lipid biosynthesis</keyword>
<dbReference type="InterPro" id="IPR037185">
    <property type="entry name" value="EmrE-like"/>
</dbReference>
<keyword evidence="4" id="KW-0997">Cell inner membrane</keyword>
<keyword evidence="6 11" id="KW-0812">Transmembrane</keyword>
<dbReference type="PANTHER" id="PTHR30561">
    <property type="entry name" value="SMR FAMILY PROTON-DEPENDENT DRUG EFFLUX TRANSPORTER SUGE"/>
    <property type="match status" value="1"/>
</dbReference>
<keyword evidence="13" id="KW-0808">Transferase</keyword>
<dbReference type="STRING" id="1122240.GCA_000620105_01475"/>